<accession>A0A182IGH2</accession>
<dbReference type="AlphaFoldDB" id="A0A182IGH2"/>
<name>A0A182IGH2_ANOAR</name>
<dbReference type="Proteomes" id="UP000075840">
    <property type="component" value="Unassembled WGS sequence"/>
</dbReference>
<organism evidence="1 2">
    <name type="scientific">Anopheles arabiensis</name>
    <name type="common">Mosquito</name>
    <dbReference type="NCBI Taxonomy" id="7173"/>
    <lineage>
        <taxon>Eukaryota</taxon>
        <taxon>Metazoa</taxon>
        <taxon>Ecdysozoa</taxon>
        <taxon>Arthropoda</taxon>
        <taxon>Hexapoda</taxon>
        <taxon>Insecta</taxon>
        <taxon>Pterygota</taxon>
        <taxon>Neoptera</taxon>
        <taxon>Endopterygota</taxon>
        <taxon>Diptera</taxon>
        <taxon>Nematocera</taxon>
        <taxon>Culicoidea</taxon>
        <taxon>Culicidae</taxon>
        <taxon>Anophelinae</taxon>
        <taxon>Anopheles</taxon>
    </lineage>
</organism>
<dbReference type="EnsemblMetazoa" id="AARA014566-RA">
    <property type="protein sequence ID" value="AARA014566-PA"/>
    <property type="gene ID" value="AARA014566"/>
</dbReference>
<evidence type="ECO:0000313" key="2">
    <source>
        <dbReference type="Proteomes" id="UP000075840"/>
    </source>
</evidence>
<proteinExistence type="predicted"/>
<reference evidence="1" key="1">
    <citation type="submission" date="2022-08" db="UniProtKB">
        <authorList>
            <consortium name="EnsemblMetazoa"/>
        </authorList>
    </citation>
    <scope>IDENTIFICATION</scope>
    <source>
        <strain evidence="1">Dongola</strain>
    </source>
</reference>
<dbReference type="EMBL" id="APCN01005404">
    <property type="status" value="NOT_ANNOTATED_CDS"/>
    <property type="molecule type" value="Genomic_DNA"/>
</dbReference>
<evidence type="ECO:0000313" key="1">
    <source>
        <dbReference type="EnsemblMetazoa" id="AARA014566-PA"/>
    </source>
</evidence>
<sequence length="72" mass="7869">MRKSSTRMFCSFLNTLPVSSIFSTRSCVVGSLTVITLSSNGTLTPPSKFTLFTHFCAYCVHLDCIGATTIIR</sequence>
<protein>
    <submittedName>
        <fullName evidence="1">Uncharacterized protein</fullName>
    </submittedName>
</protein>
<keyword evidence="2" id="KW-1185">Reference proteome</keyword>
<dbReference type="VEuPathDB" id="VectorBase:AARA014566"/>